<proteinExistence type="predicted"/>
<evidence type="ECO:0000256" key="2">
    <source>
        <dbReference type="ARBA" id="ARBA00022692"/>
    </source>
</evidence>
<evidence type="ECO:0000256" key="4">
    <source>
        <dbReference type="ARBA" id="ARBA00023136"/>
    </source>
</evidence>
<dbReference type="EMBL" id="BARU01007213">
    <property type="protein sequence ID" value="GAH42783.1"/>
    <property type="molecule type" value="Genomic_DNA"/>
</dbReference>
<evidence type="ECO:0000256" key="5">
    <source>
        <dbReference type="SAM" id="Phobius"/>
    </source>
</evidence>
<feature type="non-terminal residue" evidence="6">
    <location>
        <position position="176"/>
    </location>
</feature>
<feature type="transmembrane region" description="Helical" evidence="5">
    <location>
        <begin position="31"/>
        <end position="53"/>
    </location>
</feature>
<dbReference type="GO" id="GO:0009403">
    <property type="term" value="P:toxin biosynthetic process"/>
    <property type="evidence" value="ECO:0007669"/>
    <property type="project" value="InterPro"/>
</dbReference>
<keyword evidence="4 5" id="KW-0472">Membrane</keyword>
<evidence type="ECO:0000256" key="3">
    <source>
        <dbReference type="ARBA" id="ARBA00022989"/>
    </source>
</evidence>
<dbReference type="Pfam" id="PF02674">
    <property type="entry name" value="Colicin_V"/>
    <property type="match status" value="1"/>
</dbReference>
<keyword evidence="3 5" id="KW-1133">Transmembrane helix</keyword>
<reference evidence="6" key="1">
    <citation type="journal article" date="2014" name="Front. Microbiol.">
        <title>High frequency of phylogenetically diverse reductive dehalogenase-homologous genes in deep subseafloor sedimentary metagenomes.</title>
        <authorList>
            <person name="Kawai M."/>
            <person name="Futagami T."/>
            <person name="Toyoda A."/>
            <person name="Takaki Y."/>
            <person name="Nishi S."/>
            <person name="Hori S."/>
            <person name="Arai W."/>
            <person name="Tsubouchi T."/>
            <person name="Morono Y."/>
            <person name="Uchiyama I."/>
            <person name="Ito T."/>
            <person name="Fujiyama A."/>
            <person name="Inagaki F."/>
            <person name="Takami H."/>
        </authorList>
    </citation>
    <scope>NUCLEOTIDE SEQUENCE</scope>
    <source>
        <strain evidence="6">Expedition CK06-06</strain>
    </source>
</reference>
<gene>
    <name evidence="6" type="ORF">S03H2_14229</name>
</gene>
<evidence type="ECO:0000313" key="6">
    <source>
        <dbReference type="EMBL" id="GAH42783.1"/>
    </source>
</evidence>
<organism evidence="6">
    <name type="scientific">marine sediment metagenome</name>
    <dbReference type="NCBI Taxonomy" id="412755"/>
    <lineage>
        <taxon>unclassified sequences</taxon>
        <taxon>metagenomes</taxon>
        <taxon>ecological metagenomes</taxon>
    </lineage>
</organism>
<dbReference type="InterPro" id="IPR003825">
    <property type="entry name" value="Colicin-V_CvpA"/>
</dbReference>
<dbReference type="PANTHER" id="PTHR37306:SF1">
    <property type="entry name" value="COLICIN V PRODUCTION PROTEIN"/>
    <property type="match status" value="1"/>
</dbReference>
<accession>X1HBT9</accession>
<feature type="transmembrane region" description="Helical" evidence="5">
    <location>
        <begin position="107"/>
        <end position="132"/>
    </location>
</feature>
<keyword evidence="2 5" id="KW-0812">Transmembrane</keyword>
<dbReference type="AlphaFoldDB" id="X1HBT9"/>
<dbReference type="GO" id="GO:0016020">
    <property type="term" value="C:membrane"/>
    <property type="evidence" value="ECO:0007669"/>
    <property type="project" value="UniProtKB-SubCell"/>
</dbReference>
<comment type="subcellular location">
    <subcellularLocation>
        <location evidence="1">Membrane</location>
        <topology evidence="1">Multi-pass membrane protein</topology>
    </subcellularLocation>
</comment>
<name>X1HBT9_9ZZZZ</name>
<dbReference type="PANTHER" id="PTHR37306">
    <property type="entry name" value="COLICIN V PRODUCTION PROTEIN"/>
    <property type="match status" value="1"/>
</dbReference>
<comment type="caution">
    <text evidence="6">The sequence shown here is derived from an EMBL/GenBank/DDBJ whole genome shotgun (WGS) entry which is preliminary data.</text>
</comment>
<feature type="transmembrane region" description="Helical" evidence="5">
    <location>
        <begin position="6"/>
        <end position="24"/>
    </location>
</feature>
<evidence type="ECO:0000256" key="1">
    <source>
        <dbReference type="ARBA" id="ARBA00004141"/>
    </source>
</evidence>
<feature type="transmembrane region" description="Helical" evidence="5">
    <location>
        <begin position="65"/>
        <end position="87"/>
    </location>
</feature>
<sequence>MNYVDLFILVILAIFIGIGVWRGFLNEIFTFVGFVVAFLIAFLFYSFLGQYIYQELQIPPGLSNLISFIVIFLFLQIFWSLISAFIYRKIYQKWQNVPRFQTMEKALGAGAGLLNGFVIITLLLLILVIVPIQPKVKTYFSDAKIAAFFVKNTSVLNDKIEKLFVPAANEAEAKIR</sequence>
<protein>
    <recommendedName>
        <fullName evidence="7">CvpA family protein</fullName>
    </recommendedName>
</protein>
<evidence type="ECO:0008006" key="7">
    <source>
        <dbReference type="Google" id="ProtNLM"/>
    </source>
</evidence>